<feature type="compositionally biased region" description="Pro residues" evidence="1">
    <location>
        <begin position="152"/>
        <end position="162"/>
    </location>
</feature>
<evidence type="ECO:0008006" key="4">
    <source>
        <dbReference type="Google" id="ProtNLM"/>
    </source>
</evidence>
<dbReference type="InterPro" id="IPR036527">
    <property type="entry name" value="SCP2_sterol-bd_dom_sf"/>
</dbReference>
<dbReference type="RefSeq" id="WP_014100818.1">
    <property type="nucleotide sequence ID" value="NC_016025.1"/>
</dbReference>
<evidence type="ECO:0000313" key="3">
    <source>
        <dbReference type="Proteomes" id="UP000006791"/>
    </source>
</evidence>
<evidence type="ECO:0000256" key="1">
    <source>
        <dbReference type="SAM" id="MobiDB-lite"/>
    </source>
</evidence>
<dbReference type="AlphaFoldDB" id="G2LJR3"/>
<dbReference type="HOGENOM" id="CLU_1567939_0_0_0"/>
<organism evidence="2 3">
    <name type="scientific">Chloracidobacterium thermophilum (strain B)</name>
    <dbReference type="NCBI Taxonomy" id="981222"/>
    <lineage>
        <taxon>Bacteria</taxon>
        <taxon>Pseudomonadati</taxon>
        <taxon>Acidobacteriota</taxon>
        <taxon>Terriglobia</taxon>
        <taxon>Terriglobales</taxon>
        <taxon>Acidobacteriaceae</taxon>
        <taxon>Chloracidobacterium</taxon>
    </lineage>
</organism>
<dbReference type="Gene3D" id="3.30.1050.10">
    <property type="entry name" value="SCP2 sterol-binding domain"/>
    <property type="match status" value="1"/>
</dbReference>
<dbReference type="OrthoDB" id="1492999at2"/>
<reference evidence="2 3" key="1">
    <citation type="journal article" date="2012" name="Environ. Microbiol.">
        <title>Complete genome of Candidatus Chloracidobacterium thermophilum, a chlorophyll-based photoheterotroph belonging to the phylum Acidobacteria.</title>
        <authorList>
            <person name="Garcia Costas A.M."/>
            <person name="Liu Z."/>
            <person name="Tomsho L.P."/>
            <person name="Schuster S.C."/>
            <person name="Ward D.M."/>
            <person name="Bryant D.A."/>
        </authorList>
    </citation>
    <scope>NUCLEOTIDE SEQUENCE [LARGE SCALE GENOMIC DNA]</scope>
    <source>
        <strain evidence="2 3">B</strain>
    </source>
</reference>
<name>G2LJR3_CHLTF</name>
<proteinExistence type="predicted"/>
<dbReference type="Proteomes" id="UP000006791">
    <property type="component" value="Chromosome 2"/>
</dbReference>
<dbReference type="KEGG" id="ctm:Cabther_B0074"/>
<protein>
    <recommendedName>
        <fullName evidence="4">SCP2 domain-containing protein</fullName>
    </recommendedName>
</protein>
<dbReference type="EMBL" id="CP002515">
    <property type="protein sequence ID" value="AEP13080.1"/>
    <property type="molecule type" value="Genomic_DNA"/>
</dbReference>
<dbReference type="SUPFAM" id="SSF55718">
    <property type="entry name" value="SCP-like"/>
    <property type="match status" value="1"/>
</dbReference>
<accession>G2LJR3</accession>
<feature type="region of interest" description="Disordered" evidence="1">
    <location>
        <begin position="142"/>
        <end position="170"/>
    </location>
</feature>
<gene>
    <name evidence="2" type="ordered locus">Cabther_B0074</name>
</gene>
<sequence length="170" mass="19466">MIKFYSKAWLDEMARRMETDPRFLADGKKLNGTFVFRVYDGPDGKDRRTQWTFKQGKAIEWKYEDHPSPWQALREEPFSANFVSRTTMTYDKAARLNRGEITVQRALSSPDYKIEGNMSLVMAMMKSFQAWNLVASEIPVEYDFTAEDQPQSDPPQAPPPPDQAGSTNAG</sequence>
<keyword evidence="3" id="KW-1185">Reference proteome</keyword>
<evidence type="ECO:0000313" key="2">
    <source>
        <dbReference type="EMBL" id="AEP13080.1"/>
    </source>
</evidence>